<comment type="caution">
    <text evidence="1">The sequence shown here is derived from an EMBL/GenBank/DDBJ whole genome shotgun (WGS) entry which is preliminary data.</text>
</comment>
<organism evidence="1 2">
    <name type="scientific">Protopolystoma xenopodis</name>
    <dbReference type="NCBI Taxonomy" id="117903"/>
    <lineage>
        <taxon>Eukaryota</taxon>
        <taxon>Metazoa</taxon>
        <taxon>Spiralia</taxon>
        <taxon>Lophotrochozoa</taxon>
        <taxon>Platyhelminthes</taxon>
        <taxon>Monogenea</taxon>
        <taxon>Polyopisthocotylea</taxon>
        <taxon>Polystomatidea</taxon>
        <taxon>Polystomatidae</taxon>
        <taxon>Protopolystoma</taxon>
    </lineage>
</organism>
<dbReference type="AlphaFoldDB" id="A0A448XCQ4"/>
<protein>
    <submittedName>
        <fullName evidence="1">Uncharacterized protein</fullName>
    </submittedName>
</protein>
<reference evidence="1" key="1">
    <citation type="submission" date="2018-11" db="EMBL/GenBank/DDBJ databases">
        <authorList>
            <consortium name="Pathogen Informatics"/>
        </authorList>
    </citation>
    <scope>NUCLEOTIDE SEQUENCE</scope>
</reference>
<dbReference type="Proteomes" id="UP000784294">
    <property type="component" value="Unassembled WGS sequence"/>
</dbReference>
<dbReference type="EMBL" id="CAAALY010245934">
    <property type="protein sequence ID" value="VEL33526.1"/>
    <property type="molecule type" value="Genomic_DNA"/>
</dbReference>
<name>A0A448XCQ4_9PLAT</name>
<keyword evidence="2" id="KW-1185">Reference proteome</keyword>
<sequence length="439" mass="48945">MEEDPQNLAHRTRGNLIVFSSPLPLPTHTETEDMLIERGFLNLTFPGPFTPYLLSPMRELNSSERSRHLILSFALVEVDPVSSDPGKWASFTCKWKWTRLLDREERKRFSSGQLRSSGLGKVGVSKTAGKVLKSDPHLGGSGMVGVPSEEHYIRLIQVRRLVGTGWQQDTWLAEVGLKKGVARAQLNYGDATATVKPNSETVGFPCLSGQTPPADAQPDFAPQLFLTTRPVRRRSGDRFVCKLWLESHHIPKSRECGCVCVCVYVGGLLCAHRNPPVLCHRRAPRRSCPVPCLFFPQTVCLRDLIFPLSSSIHPPLRRCRRQYRLGLSMWSVVRVQEVYTNHIPIHSRLCVSTCRYHVRVCANPLANMPAGDGPKIWHTCKPIVETRAAAVCFGAITSAQTLANSEQQTTLPVPLPQSVAFGRSLNGSDTEDEVRGVWR</sequence>
<accession>A0A448XCQ4</accession>
<proteinExistence type="predicted"/>
<gene>
    <name evidence="1" type="ORF">PXEA_LOCUS26966</name>
</gene>
<evidence type="ECO:0000313" key="2">
    <source>
        <dbReference type="Proteomes" id="UP000784294"/>
    </source>
</evidence>
<evidence type="ECO:0000313" key="1">
    <source>
        <dbReference type="EMBL" id="VEL33526.1"/>
    </source>
</evidence>